<dbReference type="OrthoDB" id="1738147at2"/>
<name>A0A318XLF6_9FIRM</name>
<sequence>MKRVILCILFIPLICLSGCKGKSSAVPKHGAAMYNDLPIALSSGIKTLDITIDSGNLQIYCWDKKIIKSEAKHIVRDNKTDEELEKMLRKYSVEKKEKENTLFYKINYSGSINNPKDIYTDINLTIPKQIKNIHISQQYGSIALMDKFEGNIEADLDSVNSVIKYMKGFLAYECDKGTLRLDLGKLENQSFVNISSGNIYIKSQYQNKSAYSFKTKKGNIDLLFPKDLKVKLNSFGAIDSNGIIENEGDIEVEAYADMGKISINGY</sequence>
<reference evidence="2 3" key="1">
    <citation type="submission" date="2018-06" db="EMBL/GenBank/DDBJ databases">
        <title>Genomic Encyclopedia of Type Strains, Phase I: the one thousand microbial genomes (KMG-I) project.</title>
        <authorList>
            <person name="Kyrpides N."/>
        </authorList>
    </citation>
    <scope>NUCLEOTIDE SEQUENCE [LARGE SCALE GENOMIC DNA]</scope>
    <source>
        <strain evidence="2 3">DSM 19573</strain>
    </source>
</reference>
<dbReference type="Proteomes" id="UP000248132">
    <property type="component" value="Unassembled WGS sequence"/>
</dbReference>
<feature type="chain" id="PRO_5038598502" description="Adhesin" evidence="1">
    <location>
        <begin position="18"/>
        <end position="266"/>
    </location>
</feature>
<evidence type="ECO:0000313" key="2">
    <source>
        <dbReference type="EMBL" id="PYG88458.1"/>
    </source>
</evidence>
<comment type="caution">
    <text evidence="2">The sequence shown here is derived from an EMBL/GenBank/DDBJ whole genome shotgun (WGS) entry which is preliminary data.</text>
</comment>
<evidence type="ECO:0008006" key="4">
    <source>
        <dbReference type="Google" id="ProtNLM"/>
    </source>
</evidence>
<gene>
    <name evidence="2" type="ORF">LY28_01307</name>
</gene>
<accession>A0A318XLF6</accession>
<feature type="signal peptide" evidence="1">
    <location>
        <begin position="1"/>
        <end position="17"/>
    </location>
</feature>
<keyword evidence="3" id="KW-1185">Reference proteome</keyword>
<keyword evidence="1" id="KW-0732">Signal</keyword>
<protein>
    <recommendedName>
        <fullName evidence="4">Adhesin</fullName>
    </recommendedName>
</protein>
<dbReference type="EMBL" id="QKMR01000006">
    <property type="protein sequence ID" value="PYG88458.1"/>
    <property type="molecule type" value="Genomic_DNA"/>
</dbReference>
<dbReference type="RefSeq" id="WP_110461362.1">
    <property type="nucleotide sequence ID" value="NZ_QKMR01000006.1"/>
</dbReference>
<proteinExistence type="predicted"/>
<dbReference type="AlphaFoldDB" id="A0A318XLF6"/>
<evidence type="ECO:0000313" key="3">
    <source>
        <dbReference type="Proteomes" id="UP000248132"/>
    </source>
</evidence>
<evidence type="ECO:0000256" key="1">
    <source>
        <dbReference type="SAM" id="SignalP"/>
    </source>
</evidence>
<organism evidence="2 3">
    <name type="scientific">Ruminiclostridium sufflavum DSM 19573</name>
    <dbReference type="NCBI Taxonomy" id="1121337"/>
    <lineage>
        <taxon>Bacteria</taxon>
        <taxon>Bacillati</taxon>
        <taxon>Bacillota</taxon>
        <taxon>Clostridia</taxon>
        <taxon>Eubacteriales</taxon>
        <taxon>Oscillospiraceae</taxon>
        <taxon>Ruminiclostridium</taxon>
    </lineage>
</organism>